<reference evidence="14 15" key="1">
    <citation type="submission" date="2017-11" db="EMBL/GenBank/DDBJ databases">
        <title>Evolution of Phototrophy in the Chloroflexi Phylum Driven by Horizontal Gene Transfer.</title>
        <authorList>
            <person name="Ward L.M."/>
            <person name="Hemp J."/>
            <person name="Shih P.M."/>
            <person name="Mcglynn S.E."/>
            <person name="Fischer W."/>
        </authorList>
    </citation>
    <scope>NUCLEOTIDE SEQUENCE [LARGE SCALE GENOMIC DNA]</scope>
    <source>
        <strain evidence="14">JP3_7</strain>
    </source>
</reference>
<proteinExistence type="inferred from homology"/>
<evidence type="ECO:0000256" key="8">
    <source>
        <dbReference type="ARBA" id="ARBA00022989"/>
    </source>
</evidence>
<evidence type="ECO:0000256" key="1">
    <source>
        <dbReference type="ARBA" id="ARBA00004141"/>
    </source>
</evidence>
<dbReference type="GO" id="GO:0016168">
    <property type="term" value="F:chlorophyll binding"/>
    <property type="evidence" value="ECO:0007669"/>
    <property type="project" value="UniProtKB-KW"/>
</dbReference>
<dbReference type="Proteomes" id="UP000230790">
    <property type="component" value="Unassembled WGS sequence"/>
</dbReference>
<accession>A0A2M8QBN3</accession>
<organism evidence="14 15">
    <name type="scientific">Candidatus Thermofonsia Clade 3 bacterium</name>
    <dbReference type="NCBI Taxonomy" id="2364212"/>
    <lineage>
        <taxon>Bacteria</taxon>
        <taxon>Bacillati</taxon>
        <taxon>Chloroflexota</taxon>
        <taxon>Candidatus Thermofontia</taxon>
        <taxon>Candidatus Thermofonsia Clade 3</taxon>
    </lineage>
</organism>
<gene>
    <name evidence="14" type="ORF">CUN48_09805</name>
</gene>
<evidence type="ECO:0000313" key="14">
    <source>
        <dbReference type="EMBL" id="PJF47208.1"/>
    </source>
</evidence>
<comment type="caution">
    <text evidence="14">The sequence shown here is derived from an EMBL/GenBank/DDBJ whole genome shotgun (WGS) entry which is preliminary data.</text>
</comment>
<feature type="transmembrane region" description="Helical" evidence="13">
    <location>
        <begin position="97"/>
        <end position="117"/>
    </location>
</feature>
<dbReference type="Pfam" id="PF00124">
    <property type="entry name" value="Photo_RC"/>
    <property type="match status" value="1"/>
</dbReference>
<keyword evidence="7" id="KW-0460">Magnesium</keyword>
<evidence type="ECO:0000256" key="9">
    <source>
        <dbReference type="ARBA" id="ARBA00022991"/>
    </source>
</evidence>
<comment type="subcellular location">
    <subcellularLocation>
        <location evidence="1">Membrane</location>
        <topology evidence="1">Multi-pass membrane protein</topology>
    </subcellularLocation>
</comment>
<dbReference type="GO" id="GO:0009772">
    <property type="term" value="P:photosynthetic electron transport in photosystem II"/>
    <property type="evidence" value="ECO:0007669"/>
    <property type="project" value="InterPro"/>
</dbReference>
<evidence type="ECO:0000256" key="11">
    <source>
        <dbReference type="ARBA" id="ARBA00023136"/>
    </source>
</evidence>
<keyword evidence="10" id="KW-0560">Oxidoreductase</keyword>
<dbReference type="GO" id="GO:0016491">
    <property type="term" value="F:oxidoreductase activity"/>
    <property type="evidence" value="ECO:0007669"/>
    <property type="project" value="UniProtKB-KW"/>
</dbReference>
<dbReference type="Gene3D" id="1.20.85.10">
    <property type="entry name" value="Photosystem II protein D1-like"/>
    <property type="match status" value="2"/>
</dbReference>
<evidence type="ECO:0000256" key="2">
    <source>
        <dbReference type="ARBA" id="ARBA00008204"/>
    </source>
</evidence>
<evidence type="ECO:0000256" key="6">
    <source>
        <dbReference type="ARBA" id="ARBA00022723"/>
    </source>
</evidence>
<keyword evidence="11 13" id="KW-0472">Membrane</keyword>
<dbReference type="PRINTS" id="PR00256">
    <property type="entry name" value="REACTNCENTRE"/>
</dbReference>
<dbReference type="PROSITE" id="PS00244">
    <property type="entry name" value="REACTION_CENTER"/>
    <property type="match status" value="1"/>
</dbReference>
<evidence type="ECO:0000313" key="15">
    <source>
        <dbReference type="Proteomes" id="UP000230790"/>
    </source>
</evidence>
<evidence type="ECO:0000256" key="5">
    <source>
        <dbReference type="ARBA" id="ARBA00022692"/>
    </source>
</evidence>
<protein>
    <submittedName>
        <fullName evidence="14">Photosynthetic reaction center subunit M</fullName>
    </submittedName>
</protein>
<feature type="transmembrane region" description="Helical" evidence="13">
    <location>
        <begin position="189"/>
        <end position="212"/>
    </location>
</feature>
<feature type="transmembrane region" description="Helical" evidence="13">
    <location>
        <begin position="34"/>
        <end position="58"/>
    </location>
</feature>
<dbReference type="InterPro" id="IPR055266">
    <property type="entry name" value="D1/D2"/>
</dbReference>
<dbReference type="EMBL" id="PGTN01000061">
    <property type="protein sequence ID" value="PJF47208.1"/>
    <property type="molecule type" value="Genomic_DNA"/>
</dbReference>
<keyword evidence="6" id="KW-0479">Metal-binding</keyword>
<dbReference type="InterPro" id="IPR036854">
    <property type="entry name" value="Photo_II_D1/D2_sf"/>
</dbReference>
<keyword evidence="4" id="KW-0602">Photosynthesis</keyword>
<name>A0A2M8QBN3_9CHLR</name>
<dbReference type="GO" id="GO:0009523">
    <property type="term" value="C:photosystem II"/>
    <property type="evidence" value="ECO:0007669"/>
    <property type="project" value="TreeGrafter"/>
</dbReference>
<feature type="transmembrane region" description="Helical" evidence="13">
    <location>
        <begin position="255"/>
        <end position="274"/>
    </location>
</feature>
<evidence type="ECO:0000256" key="7">
    <source>
        <dbReference type="ARBA" id="ARBA00022842"/>
    </source>
</evidence>
<dbReference type="PANTHER" id="PTHR33149:SF12">
    <property type="entry name" value="PHOTOSYSTEM II D2 PROTEIN"/>
    <property type="match status" value="1"/>
</dbReference>
<evidence type="ECO:0000256" key="3">
    <source>
        <dbReference type="ARBA" id="ARBA00022494"/>
    </source>
</evidence>
<dbReference type="GO" id="GO:0046872">
    <property type="term" value="F:metal ion binding"/>
    <property type="evidence" value="ECO:0007669"/>
    <property type="project" value="UniProtKB-KW"/>
</dbReference>
<keyword evidence="9" id="KW-0157">Chromophore</keyword>
<keyword evidence="5 13" id="KW-0812">Transmembrane</keyword>
<keyword evidence="3" id="KW-0148">Chlorophyll</keyword>
<comment type="similarity">
    <text evidence="2 12">Belongs to the reaction center PufL/M/PsbA/D family.</text>
</comment>
<evidence type="ECO:0000256" key="12">
    <source>
        <dbReference type="RuleBase" id="RU004331"/>
    </source>
</evidence>
<dbReference type="InterPro" id="IPR055265">
    <property type="entry name" value="Photo_RC_L/M_CS"/>
</dbReference>
<evidence type="ECO:0000256" key="4">
    <source>
        <dbReference type="ARBA" id="ARBA00022531"/>
    </source>
</evidence>
<dbReference type="SUPFAM" id="SSF81483">
    <property type="entry name" value="Bacterial photosystem II reaction centre, L and M subunits"/>
    <property type="match status" value="1"/>
</dbReference>
<feature type="transmembrane region" description="Helical" evidence="13">
    <location>
        <begin position="129"/>
        <end position="150"/>
    </location>
</feature>
<evidence type="ECO:0000256" key="13">
    <source>
        <dbReference type="SAM" id="Phobius"/>
    </source>
</evidence>
<keyword evidence="8 13" id="KW-1133">Transmembrane helix</keyword>
<evidence type="ECO:0000256" key="10">
    <source>
        <dbReference type="ARBA" id="ARBA00023002"/>
    </source>
</evidence>
<dbReference type="AlphaFoldDB" id="A0A2M8QBN3"/>
<dbReference type="PANTHER" id="PTHR33149">
    <property type="entry name" value="PHOTOSYSTEM II PROTEIN D1"/>
    <property type="match status" value="1"/>
</dbReference>
<sequence length="296" mass="33249">MATEVYRESFERRTKTVRYLRFLEGLADTQVGPIYLGMWGALAFFSYLLCVFITAIGFGEQVGYNPIRFLRELPVLTLYPPPPSAGLQMAPLQEGGYWQLATLFLSLTLVFWTIRIWTRAVANGLRPMVPIAFSAALFLYASIYIIHPIWVNSWNEAPPHGLRGILLWTNHFSVKYGNFYYNPFHMVSIFALLGSTLILAMHGATILATLSYGAHREIDEIEKSDEGTHRAQLLWRWVMGFNATAYTIHQWALGFATLVAVAGAIGVLLSGPVVPDWFQWGCRADIVPGLQKACVP</sequence>
<dbReference type="InterPro" id="IPR000484">
    <property type="entry name" value="Photo_RC_L/M"/>
</dbReference>